<evidence type="ECO:0000313" key="1">
    <source>
        <dbReference type="EMBL" id="GGI00027.1"/>
    </source>
</evidence>
<name>A0A8J3A8M7_9PROT</name>
<organism evidence="1 3">
    <name type="scientific">Aquisalinus luteolus</name>
    <dbReference type="NCBI Taxonomy" id="1566827"/>
    <lineage>
        <taxon>Bacteria</taxon>
        <taxon>Pseudomonadati</taxon>
        <taxon>Pseudomonadota</taxon>
        <taxon>Alphaproteobacteria</taxon>
        <taxon>Parvularculales</taxon>
        <taxon>Parvularculaceae</taxon>
        <taxon>Aquisalinus</taxon>
    </lineage>
</organism>
<sequence>MKLLSYEDLIARGIPYSRVHLWRLSQQGKFPMPVKISTNRNAWVESEINQFIEDKILDRDGILPTAAKQSPTKKQIEAYGLYRTGMPFSAVAETLGIGEAAAKARVYNYMKAMRKMRKSA</sequence>
<dbReference type="AlphaFoldDB" id="A0A8J3A8M7"/>
<dbReference type="EMBL" id="BMGZ01000003">
    <property type="protein sequence ID" value="GGI00027.1"/>
    <property type="molecule type" value="Genomic_DNA"/>
</dbReference>
<dbReference type="Gene3D" id="1.10.238.160">
    <property type="match status" value="1"/>
</dbReference>
<evidence type="ECO:0000313" key="2">
    <source>
        <dbReference type="EMBL" id="NHK29190.1"/>
    </source>
</evidence>
<comment type="caution">
    <text evidence="1">The sequence shown here is derived from an EMBL/GenBank/DDBJ whole genome shotgun (WGS) entry which is preliminary data.</text>
</comment>
<accession>A0A8J3A8M7</accession>
<protein>
    <submittedName>
        <fullName evidence="2">AlpA family phage regulatory protein</fullName>
    </submittedName>
</protein>
<evidence type="ECO:0000313" key="4">
    <source>
        <dbReference type="Proteomes" id="UP000818603"/>
    </source>
</evidence>
<proteinExistence type="predicted"/>
<dbReference type="InterPro" id="IPR010260">
    <property type="entry name" value="AlpA"/>
</dbReference>
<dbReference type="EMBL" id="VCJR02000003">
    <property type="protein sequence ID" value="NHK29190.1"/>
    <property type="molecule type" value="Genomic_DNA"/>
</dbReference>
<dbReference type="RefSeq" id="WP_155141965.1">
    <property type="nucleotide sequence ID" value="NZ_BMGZ01000003.1"/>
</dbReference>
<dbReference type="Pfam" id="PF05930">
    <property type="entry name" value="Phage_AlpA"/>
    <property type="match status" value="1"/>
</dbReference>
<keyword evidence="4" id="KW-1185">Reference proteome</keyword>
<reference evidence="1" key="1">
    <citation type="journal article" date="2014" name="Int. J. Syst. Evol. Microbiol.">
        <title>Complete genome sequence of Corynebacterium casei LMG S-19264T (=DSM 44701T), isolated from a smear-ripened cheese.</title>
        <authorList>
            <consortium name="US DOE Joint Genome Institute (JGI-PGF)"/>
            <person name="Walter F."/>
            <person name="Albersmeier A."/>
            <person name="Kalinowski J."/>
            <person name="Ruckert C."/>
        </authorList>
    </citation>
    <scope>NUCLEOTIDE SEQUENCE</scope>
    <source>
        <strain evidence="1">CGMCC 1.14984</strain>
    </source>
</reference>
<reference evidence="2 4" key="2">
    <citation type="submission" date="2020-02" db="EMBL/GenBank/DDBJ databases">
        <title>Genome sequence of Parvularcula flava strain NH6-79.</title>
        <authorList>
            <person name="Abdul Karim M.H."/>
            <person name="Lam M.Q."/>
            <person name="Chen S.J."/>
            <person name="Yahya A."/>
            <person name="Shahir S."/>
            <person name="Shamsir M.S."/>
            <person name="Chong C.S."/>
        </authorList>
    </citation>
    <scope>NUCLEOTIDE SEQUENCE [LARGE SCALE GENOMIC DNA]</scope>
    <source>
        <strain evidence="2 4">NH6-79</strain>
    </source>
</reference>
<dbReference type="Proteomes" id="UP000621856">
    <property type="component" value="Unassembled WGS sequence"/>
</dbReference>
<evidence type="ECO:0000313" key="3">
    <source>
        <dbReference type="Proteomes" id="UP000621856"/>
    </source>
</evidence>
<reference evidence="1" key="3">
    <citation type="submission" date="2020-09" db="EMBL/GenBank/DDBJ databases">
        <authorList>
            <person name="Sun Q."/>
            <person name="Zhou Y."/>
        </authorList>
    </citation>
    <scope>NUCLEOTIDE SEQUENCE</scope>
    <source>
        <strain evidence="1">CGMCC 1.14984</strain>
    </source>
</reference>
<gene>
    <name evidence="2" type="ORF">FF098_014815</name>
    <name evidence="1" type="ORF">GCM10011355_27350</name>
</gene>
<dbReference type="Proteomes" id="UP000818603">
    <property type="component" value="Unassembled WGS sequence"/>
</dbReference>